<dbReference type="AlphaFoldDB" id="A0A1E5VAN1"/>
<proteinExistence type="predicted"/>
<dbReference type="Proteomes" id="UP000095767">
    <property type="component" value="Unassembled WGS sequence"/>
</dbReference>
<protein>
    <submittedName>
        <fullName evidence="2">Uncharacterized protein</fullName>
    </submittedName>
</protein>
<feature type="compositionally biased region" description="Basic and acidic residues" evidence="1">
    <location>
        <begin position="1"/>
        <end position="10"/>
    </location>
</feature>
<dbReference type="EMBL" id="LWDX02046020">
    <property type="protein sequence ID" value="OEL22206.1"/>
    <property type="molecule type" value="Genomic_DNA"/>
</dbReference>
<name>A0A1E5VAN1_9POAL</name>
<evidence type="ECO:0000256" key="1">
    <source>
        <dbReference type="SAM" id="MobiDB-lite"/>
    </source>
</evidence>
<gene>
    <name evidence="2" type="ORF">BAE44_0016776</name>
</gene>
<evidence type="ECO:0000313" key="3">
    <source>
        <dbReference type="Proteomes" id="UP000095767"/>
    </source>
</evidence>
<reference evidence="2 3" key="1">
    <citation type="submission" date="2016-09" db="EMBL/GenBank/DDBJ databases">
        <title>The draft genome of Dichanthelium oligosanthes: A C3 panicoid grass species.</title>
        <authorList>
            <person name="Studer A.J."/>
            <person name="Schnable J.C."/>
            <person name="Brutnell T.P."/>
        </authorList>
    </citation>
    <scope>NUCLEOTIDE SEQUENCE [LARGE SCALE GENOMIC DNA]</scope>
    <source>
        <strain evidence="3">cv. Kellogg 1175</strain>
        <tissue evidence="2">Leaf</tissue>
    </source>
</reference>
<evidence type="ECO:0000313" key="2">
    <source>
        <dbReference type="EMBL" id="OEL22206.1"/>
    </source>
</evidence>
<feature type="region of interest" description="Disordered" evidence="1">
    <location>
        <begin position="1"/>
        <end position="76"/>
    </location>
</feature>
<sequence length="98" mass="10253">MVNHGERYRDAAGILVSGEHVRRRRAPHAQQPCSTPPPARAAEPWHPPVYPIGPVTRQPTDGSGGGVATGLMDCLDAQAQPDRSPFVSFGSGGALSTA</sequence>
<feature type="compositionally biased region" description="Pro residues" evidence="1">
    <location>
        <begin position="34"/>
        <end position="51"/>
    </location>
</feature>
<keyword evidence="3" id="KW-1185">Reference proteome</keyword>
<comment type="caution">
    <text evidence="2">The sequence shown here is derived from an EMBL/GenBank/DDBJ whole genome shotgun (WGS) entry which is preliminary data.</text>
</comment>
<organism evidence="2 3">
    <name type="scientific">Dichanthelium oligosanthes</name>
    <dbReference type="NCBI Taxonomy" id="888268"/>
    <lineage>
        <taxon>Eukaryota</taxon>
        <taxon>Viridiplantae</taxon>
        <taxon>Streptophyta</taxon>
        <taxon>Embryophyta</taxon>
        <taxon>Tracheophyta</taxon>
        <taxon>Spermatophyta</taxon>
        <taxon>Magnoliopsida</taxon>
        <taxon>Liliopsida</taxon>
        <taxon>Poales</taxon>
        <taxon>Poaceae</taxon>
        <taxon>PACMAD clade</taxon>
        <taxon>Panicoideae</taxon>
        <taxon>Panicodae</taxon>
        <taxon>Paniceae</taxon>
        <taxon>Dichantheliinae</taxon>
        <taxon>Dichanthelium</taxon>
    </lineage>
</organism>
<accession>A0A1E5VAN1</accession>